<reference evidence="1 2" key="1">
    <citation type="submission" date="2019-06" db="EMBL/GenBank/DDBJ databases">
        <title>Complete genome sequence of Haemophilus parasuis HPS412.</title>
        <authorList>
            <person name="Yang S."/>
            <person name="Huang C."/>
        </authorList>
    </citation>
    <scope>NUCLEOTIDE SEQUENCE [LARGE SCALE GENOMIC DNA]</scope>
    <source>
        <strain evidence="1 2">HPS412</strain>
    </source>
</reference>
<accession>A0A859IG32</accession>
<organism evidence="1 2">
    <name type="scientific">Glaesserella parasuis</name>
    <name type="common">Haemophilus parasuis</name>
    <dbReference type="NCBI Taxonomy" id="738"/>
    <lineage>
        <taxon>Bacteria</taxon>
        <taxon>Pseudomonadati</taxon>
        <taxon>Pseudomonadota</taxon>
        <taxon>Gammaproteobacteria</taxon>
        <taxon>Pasteurellales</taxon>
        <taxon>Pasteurellaceae</taxon>
        <taxon>Glaesserella</taxon>
    </lineage>
</organism>
<name>A0A859IG32_GLAPU</name>
<proteinExistence type="predicted"/>
<dbReference type="AlphaFoldDB" id="A0A859IG32"/>
<evidence type="ECO:0008006" key="3">
    <source>
        <dbReference type="Google" id="ProtNLM"/>
    </source>
</evidence>
<gene>
    <name evidence="1" type="ORF">FLK62_06630</name>
</gene>
<dbReference type="Proteomes" id="UP000509790">
    <property type="component" value="Chromosome"/>
</dbReference>
<evidence type="ECO:0000313" key="1">
    <source>
        <dbReference type="EMBL" id="QKY72951.1"/>
    </source>
</evidence>
<dbReference type="Gene3D" id="1.25.40.10">
    <property type="entry name" value="Tetratricopeptide repeat domain"/>
    <property type="match status" value="1"/>
</dbReference>
<dbReference type="SUPFAM" id="SSF48452">
    <property type="entry name" value="TPR-like"/>
    <property type="match status" value="1"/>
</dbReference>
<dbReference type="EMBL" id="CP041334">
    <property type="protein sequence ID" value="QKY72951.1"/>
    <property type="molecule type" value="Genomic_DNA"/>
</dbReference>
<dbReference type="RefSeq" id="WP_062924427.1">
    <property type="nucleotide sequence ID" value="NZ_CP015099.1"/>
</dbReference>
<protein>
    <recommendedName>
        <fullName evidence="3">Tetratricopeptide repeat protein</fullName>
    </recommendedName>
</protein>
<dbReference type="InterPro" id="IPR011990">
    <property type="entry name" value="TPR-like_helical_dom_sf"/>
</dbReference>
<sequence length="262" mass="30733">MATPQLKHQQIATELGQQLEQFLQQPLMPTAEQLTQAEVEAQKLIFPDYTRYYAYQCLGLIEALRGNERKTIQYFKKAKEANSSDTSVSATYAQSLRYLGKIKESIKQLDFYVSNKTCDIFSLNMALKLCIIFGQTTKAELFMQQLKQLDPKAFLSYHQTDIEFTQLWQKTGIPENAILDYLEHAYQFAAERNINLRHPEIVLDVEDGNSLMYIFRDNDLTTDQRIQYEQELDKHMLSYIKSHKDYPFENIVFFLGRYRDSK</sequence>
<evidence type="ECO:0000313" key="2">
    <source>
        <dbReference type="Proteomes" id="UP000509790"/>
    </source>
</evidence>